<dbReference type="HOGENOM" id="CLU_047669_1_0_5"/>
<keyword evidence="1" id="KW-1133">Transmembrane helix</keyword>
<gene>
    <name evidence="3" type="ordered locus">Dshi_3118</name>
</gene>
<evidence type="ECO:0000313" key="3">
    <source>
        <dbReference type="EMBL" id="ABV94851.1"/>
    </source>
</evidence>
<dbReference type="STRING" id="398580.Dshi_3118"/>
<keyword evidence="2" id="KW-0732">Signal</keyword>
<keyword evidence="4" id="KW-1185">Reference proteome</keyword>
<feature type="signal peptide" evidence="2">
    <location>
        <begin position="1"/>
        <end position="20"/>
    </location>
</feature>
<accession>A8LLA2</accession>
<dbReference type="PANTHER" id="PTHR40940">
    <property type="entry name" value="PROTEIN BATD-RELATED"/>
    <property type="match status" value="1"/>
</dbReference>
<dbReference type="PANTHER" id="PTHR40940:SF1">
    <property type="entry name" value="PROTEIN BATD"/>
    <property type="match status" value="1"/>
</dbReference>
<dbReference type="AlphaFoldDB" id="A8LLA2"/>
<evidence type="ECO:0000256" key="1">
    <source>
        <dbReference type="SAM" id="Phobius"/>
    </source>
</evidence>
<dbReference type="eggNOG" id="ENOG502Z8JG">
    <property type="taxonomic scope" value="Bacteria"/>
</dbReference>
<dbReference type="KEGG" id="dsh:Dshi_3118"/>
<protein>
    <recommendedName>
        <fullName evidence="5">Protein BatD</fullName>
    </recommendedName>
</protein>
<dbReference type="EMBL" id="CP000830">
    <property type="protein sequence ID" value="ABV94851.1"/>
    <property type="molecule type" value="Genomic_DNA"/>
</dbReference>
<dbReference type="InterPro" id="IPR025738">
    <property type="entry name" value="BatD"/>
</dbReference>
<keyword evidence="1" id="KW-0812">Transmembrane</keyword>
<dbReference type="Proteomes" id="UP000006833">
    <property type="component" value="Chromosome"/>
</dbReference>
<feature type="transmembrane region" description="Helical" evidence="1">
    <location>
        <begin position="281"/>
        <end position="299"/>
    </location>
</feature>
<dbReference type="RefSeq" id="WP_012179779.1">
    <property type="nucleotide sequence ID" value="NC_009952.1"/>
</dbReference>
<evidence type="ECO:0000313" key="4">
    <source>
        <dbReference type="Proteomes" id="UP000006833"/>
    </source>
</evidence>
<dbReference type="OrthoDB" id="7699970at2"/>
<sequence>MMRALLCLWIALLLPSAAAAQDPQVRLELAAEETEIGQPLILRLTVLVPSFMPDPPSLPSFEIPDLMVRLNDRATTPTSQQVDGETWSGITRSYSLYPMIPGPFVLPPQEVAITYAADGATPETTTVMTEEIRFEAILPEGAEGLDPPLIASDLTATQQITLPEGDLTVGDAITRQIVVKIEGTPPLFIPPLMGTEGTETLRPYPKEPVLEESENRGILSGTRTETVTYVALAEGTATLPPLSLSWYNLSSKAVETIELDGTTVEVAAGPPAPFRPDPGQIAGWLLALIAMGSAAFFGWRRFGPGLRARARARRAARQLSEAHLYKTLEQAVGARDLTLSLQALRLYETHHPEARRPADLDAALHAVTEIRFGRATLDQGAISARWAALHKALPGLRPHRVHKAEQTLPALNPF</sequence>
<evidence type="ECO:0000256" key="2">
    <source>
        <dbReference type="SAM" id="SignalP"/>
    </source>
</evidence>
<evidence type="ECO:0008006" key="5">
    <source>
        <dbReference type="Google" id="ProtNLM"/>
    </source>
</evidence>
<feature type="chain" id="PRO_5002723363" description="Protein BatD" evidence="2">
    <location>
        <begin position="21"/>
        <end position="414"/>
    </location>
</feature>
<proteinExistence type="predicted"/>
<organism evidence="3 4">
    <name type="scientific">Dinoroseobacter shibae (strain DSM 16493 / NCIMB 14021 / DFL 12)</name>
    <dbReference type="NCBI Taxonomy" id="398580"/>
    <lineage>
        <taxon>Bacteria</taxon>
        <taxon>Pseudomonadati</taxon>
        <taxon>Pseudomonadota</taxon>
        <taxon>Alphaproteobacteria</taxon>
        <taxon>Rhodobacterales</taxon>
        <taxon>Roseobacteraceae</taxon>
        <taxon>Dinoroseobacter</taxon>
    </lineage>
</organism>
<reference evidence="4" key="1">
    <citation type="journal article" date="2010" name="ISME J.">
        <title>The complete genome sequence of the algal symbiont Dinoroseobacter shibae: a hitchhiker's guide to life in the sea.</title>
        <authorList>
            <person name="Wagner-Dobler I."/>
            <person name="Ballhausen B."/>
            <person name="Berger M."/>
            <person name="Brinkhoff T."/>
            <person name="Buchholz I."/>
            <person name="Bunk B."/>
            <person name="Cypionka H."/>
            <person name="Daniel R."/>
            <person name="Drepper T."/>
            <person name="Gerdts G."/>
            <person name="Hahnke S."/>
            <person name="Han C."/>
            <person name="Jahn D."/>
            <person name="Kalhoefer D."/>
            <person name="Kiss H."/>
            <person name="Klenk H.P."/>
            <person name="Kyrpides N."/>
            <person name="Liebl W."/>
            <person name="Liesegang H."/>
            <person name="Meincke L."/>
            <person name="Pati A."/>
            <person name="Petersen J."/>
            <person name="Piekarski T."/>
            <person name="Pommerenke C."/>
            <person name="Pradella S."/>
            <person name="Pukall R."/>
            <person name="Rabus R."/>
            <person name="Stackebrandt E."/>
            <person name="Thole S."/>
            <person name="Thompson L."/>
            <person name="Tielen P."/>
            <person name="Tomasch J."/>
            <person name="von Jan M."/>
            <person name="Wanphrut N."/>
            <person name="Wichels A."/>
            <person name="Zech H."/>
            <person name="Simon M."/>
        </authorList>
    </citation>
    <scope>NUCLEOTIDE SEQUENCE [LARGE SCALE GENOMIC DNA]</scope>
    <source>
        <strain evidence="4">DSM 16493 / NCIMB 14021 / DFL 12</strain>
    </source>
</reference>
<keyword evidence="1" id="KW-0472">Membrane</keyword>
<name>A8LLA2_DINSH</name>